<dbReference type="Pfam" id="PF00027">
    <property type="entry name" value="cNMP_binding"/>
    <property type="match status" value="2"/>
</dbReference>
<dbReference type="InterPro" id="IPR018490">
    <property type="entry name" value="cNMP-bd_dom_sf"/>
</dbReference>
<dbReference type="CDD" id="cd00038">
    <property type="entry name" value="CAP_ED"/>
    <property type="match status" value="2"/>
</dbReference>
<dbReference type="InterPro" id="IPR014710">
    <property type="entry name" value="RmlC-like_jellyroll"/>
</dbReference>
<gene>
    <name evidence="2" type="ordered locus">Bmur_1232</name>
</gene>
<dbReference type="SUPFAM" id="SSF51206">
    <property type="entry name" value="cAMP-binding domain-like"/>
    <property type="match status" value="2"/>
</dbReference>
<dbReference type="HOGENOM" id="CLU_686383_0_0_12"/>
<dbReference type="RefSeq" id="WP_013113749.1">
    <property type="nucleotide sequence ID" value="NC_014150.1"/>
</dbReference>
<dbReference type="InterPro" id="IPR000595">
    <property type="entry name" value="cNMP-bd_dom"/>
</dbReference>
<dbReference type="Proteomes" id="UP000001915">
    <property type="component" value="Chromosome"/>
</dbReference>
<proteinExistence type="predicted"/>
<evidence type="ECO:0000313" key="2">
    <source>
        <dbReference type="EMBL" id="ADG71326.1"/>
    </source>
</evidence>
<dbReference type="PROSITE" id="PS50042">
    <property type="entry name" value="CNMP_BINDING_3"/>
    <property type="match status" value="2"/>
</dbReference>
<organism evidence="2 3">
    <name type="scientific">Brachyspira murdochii (strain ATCC 51284 / DSM 12563 / 56-150)</name>
    <name type="common">Serpulina murdochii</name>
    <dbReference type="NCBI Taxonomy" id="526224"/>
    <lineage>
        <taxon>Bacteria</taxon>
        <taxon>Pseudomonadati</taxon>
        <taxon>Spirochaetota</taxon>
        <taxon>Spirochaetia</taxon>
        <taxon>Brachyspirales</taxon>
        <taxon>Brachyspiraceae</taxon>
        <taxon>Brachyspira</taxon>
    </lineage>
</organism>
<dbReference type="eggNOG" id="COG0664">
    <property type="taxonomic scope" value="Bacteria"/>
</dbReference>
<sequence length="395" mass="46535">MMINYNKINFKKSSTLFISGQYPDGKFYIINKGKVIFESYFADNFKYEHKKGDIIGIVSAVMNEPYFSTSKVIEDTEVIEIDVREIEKIDNVELMNKIYKHLINTMEVWVKKYYYFLYKYSKVDSSEKLNITYICKSYIDKGFLYAAIKIYENNQEKINDKNVVNKISKIEPIESPKEITKGVFSFKKGSCLFEETSQNNYIYFVKSGIVGVYSYFNHKPVTRMKYYDNDIFGYKDLLGKKVIANTAIVLEDSIIKIMDKKEFENMIIEDKATRVYLIKMMSARVYNTIARIKAININNVILKILTVIEGLIKLDLMFKKTNYIALFYTIDDILSMVFIDHTDYVEREIKKIKSIKITDEKNIVISNINNFFKEYQIYFKRNSDKINNEDFGDDI</sequence>
<feature type="domain" description="Cyclic nucleotide-binding" evidence="1">
    <location>
        <begin position="27"/>
        <end position="89"/>
    </location>
</feature>
<evidence type="ECO:0000259" key="1">
    <source>
        <dbReference type="PROSITE" id="PS50042"/>
    </source>
</evidence>
<feature type="domain" description="Cyclic nucleotide-binding" evidence="1">
    <location>
        <begin position="186"/>
        <end position="267"/>
    </location>
</feature>
<dbReference type="Gene3D" id="2.60.120.10">
    <property type="entry name" value="Jelly Rolls"/>
    <property type="match status" value="2"/>
</dbReference>
<evidence type="ECO:0000313" key="3">
    <source>
        <dbReference type="Proteomes" id="UP000001915"/>
    </source>
</evidence>
<dbReference type="AlphaFoldDB" id="D5U9F3"/>
<dbReference type="STRING" id="526224.Bmur_1232"/>
<protein>
    <submittedName>
        <fullName evidence="2">Putative transcriptional regulator, Crp/Fnr family</fullName>
    </submittedName>
</protein>
<dbReference type="EMBL" id="CP001959">
    <property type="protein sequence ID" value="ADG71326.1"/>
    <property type="molecule type" value="Genomic_DNA"/>
</dbReference>
<name>D5U9F3_BRAM5</name>
<dbReference type="KEGG" id="brm:Bmur_1232"/>
<reference evidence="2 3" key="1">
    <citation type="journal article" date="2010" name="Stand. Genomic Sci.">
        <title>Complete genome sequence of Brachyspira murdochii type strain (56-150).</title>
        <authorList>
            <person name="Pati A."/>
            <person name="Sikorski J."/>
            <person name="Gronow S."/>
            <person name="Munk C."/>
            <person name="Lapidus A."/>
            <person name="Copeland A."/>
            <person name="Glavina Del Tio T."/>
            <person name="Nolan M."/>
            <person name="Lucas S."/>
            <person name="Chen F."/>
            <person name="Tice H."/>
            <person name="Cheng J.F."/>
            <person name="Han C."/>
            <person name="Detter J.C."/>
            <person name="Bruce D."/>
            <person name="Tapia R."/>
            <person name="Goodwin L."/>
            <person name="Pitluck S."/>
            <person name="Liolios K."/>
            <person name="Ivanova N."/>
            <person name="Mavromatis K."/>
            <person name="Mikhailova N."/>
            <person name="Chen A."/>
            <person name="Palaniappan K."/>
            <person name="Land M."/>
            <person name="Hauser L."/>
            <person name="Chang Y.J."/>
            <person name="Jeffries C.D."/>
            <person name="Spring S."/>
            <person name="Rohde M."/>
            <person name="Goker M."/>
            <person name="Bristow J."/>
            <person name="Eisen J.A."/>
            <person name="Markowitz V."/>
            <person name="Hugenholtz P."/>
            <person name="Kyrpides N.C."/>
            <person name="Klenk H.P."/>
        </authorList>
    </citation>
    <scope>NUCLEOTIDE SEQUENCE [LARGE SCALE GENOMIC DNA]</scope>
    <source>
        <strain evidence="3">ATCC 51284 / DSM 12563 / 56-150</strain>
    </source>
</reference>
<accession>D5U9F3</accession>